<keyword evidence="2" id="KW-0805">Transcription regulation</keyword>
<name>A0ABU2C883_9BURK</name>
<comment type="similarity">
    <text evidence="1">Belongs to the LysR transcriptional regulatory family.</text>
</comment>
<proteinExistence type="inferred from homology"/>
<evidence type="ECO:0000313" key="6">
    <source>
        <dbReference type="EMBL" id="MDR7377494.1"/>
    </source>
</evidence>
<dbReference type="GO" id="GO:0003677">
    <property type="term" value="F:DNA binding"/>
    <property type="evidence" value="ECO:0007669"/>
    <property type="project" value="UniProtKB-KW"/>
</dbReference>
<dbReference type="RefSeq" id="WP_310373150.1">
    <property type="nucleotide sequence ID" value="NZ_JAVDXT010000002.1"/>
</dbReference>
<dbReference type="Pfam" id="PF03466">
    <property type="entry name" value="LysR_substrate"/>
    <property type="match status" value="1"/>
</dbReference>
<dbReference type="Gene3D" id="1.10.10.10">
    <property type="entry name" value="Winged helix-like DNA-binding domain superfamily/Winged helix DNA-binding domain"/>
    <property type="match status" value="1"/>
</dbReference>
<dbReference type="Pfam" id="PF00126">
    <property type="entry name" value="HTH_1"/>
    <property type="match status" value="1"/>
</dbReference>
<protein>
    <submittedName>
        <fullName evidence="6">DNA-binding transcriptional LysR family regulator</fullName>
    </submittedName>
</protein>
<dbReference type="EMBL" id="JAVDXT010000002">
    <property type="protein sequence ID" value="MDR7377494.1"/>
    <property type="molecule type" value="Genomic_DNA"/>
</dbReference>
<dbReference type="InterPro" id="IPR005119">
    <property type="entry name" value="LysR_subst-bd"/>
</dbReference>
<gene>
    <name evidence="6" type="ORF">J2X19_002173</name>
</gene>
<keyword evidence="7" id="KW-1185">Reference proteome</keyword>
<dbReference type="PRINTS" id="PR00039">
    <property type="entry name" value="HTHLYSR"/>
</dbReference>
<evidence type="ECO:0000256" key="3">
    <source>
        <dbReference type="ARBA" id="ARBA00023125"/>
    </source>
</evidence>
<dbReference type="PANTHER" id="PTHR30419:SF8">
    <property type="entry name" value="NITROGEN ASSIMILATION TRANSCRIPTIONAL ACTIVATOR-RELATED"/>
    <property type="match status" value="1"/>
</dbReference>
<evidence type="ECO:0000256" key="2">
    <source>
        <dbReference type="ARBA" id="ARBA00023015"/>
    </source>
</evidence>
<evidence type="ECO:0000256" key="4">
    <source>
        <dbReference type="ARBA" id="ARBA00023163"/>
    </source>
</evidence>
<organism evidence="6 7">
    <name type="scientific">Rhodoferax ferrireducens</name>
    <dbReference type="NCBI Taxonomy" id="192843"/>
    <lineage>
        <taxon>Bacteria</taxon>
        <taxon>Pseudomonadati</taxon>
        <taxon>Pseudomonadota</taxon>
        <taxon>Betaproteobacteria</taxon>
        <taxon>Burkholderiales</taxon>
        <taxon>Comamonadaceae</taxon>
        <taxon>Rhodoferax</taxon>
    </lineage>
</organism>
<comment type="caution">
    <text evidence="6">The sequence shown here is derived from an EMBL/GenBank/DDBJ whole genome shotgun (WGS) entry which is preliminary data.</text>
</comment>
<dbReference type="Proteomes" id="UP001180487">
    <property type="component" value="Unassembled WGS sequence"/>
</dbReference>
<dbReference type="PROSITE" id="PS50931">
    <property type="entry name" value="HTH_LYSR"/>
    <property type="match status" value="1"/>
</dbReference>
<evidence type="ECO:0000313" key="7">
    <source>
        <dbReference type="Proteomes" id="UP001180487"/>
    </source>
</evidence>
<accession>A0ABU2C883</accession>
<reference evidence="6 7" key="1">
    <citation type="submission" date="2023-07" db="EMBL/GenBank/DDBJ databases">
        <title>Sorghum-associated microbial communities from plants grown in Nebraska, USA.</title>
        <authorList>
            <person name="Schachtman D."/>
        </authorList>
    </citation>
    <scope>NUCLEOTIDE SEQUENCE [LARGE SCALE GENOMIC DNA]</scope>
    <source>
        <strain evidence="6 7">BE313</strain>
    </source>
</reference>
<evidence type="ECO:0000259" key="5">
    <source>
        <dbReference type="PROSITE" id="PS50931"/>
    </source>
</evidence>
<dbReference type="InterPro" id="IPR036390">
    <property type="entry name" value="WH_DNA-bd_sf"/>
</dbReference>
<dbReference type="InterPro" id="IPR000847">
    <property type="entry name" value="LysR_HTH_N"/>
</dbReference>
<evidence type="ECO:0000256" key="1">
    <source>
        <dbReference type="ARBA" id="ARBA00009437"/>
    </source>
</evidence>
<dbReference type="PANTHER" id="PTHR30419">
    <property type="entry name" value="HTH-TYPE TRANSCRIPTIONAL REGULATOR YBHD"/>
    <property type="match status" value="1"/>
</dbReference>
<feature type="domain" description="HTH lysR-type" evidence="5">
    <location>
        <begin position="11"/>
        <end position="63"/>
    </location>
</feature>
<dbReference type="InterPro" id="IPR036388">
    <property type="entry name" value="WH-like_DNA-bd_sf"/>
</dbReference>
<keyword evidence="3 6" id="KW-0238">DNA-binding</keyword>
<dbReference type="InterPro" id="IPR050950">
    <property type="entry name" value="HTH-type_LysR_regulators"/>
</dbReference>
<dbReference type="SUPFAM" id="SSF46785">
    <property type="entry name" value="Winged helix' DNA-binding domain"/>
    <property type="match status" value="1"/>
</dbReference>
<dbReference type="SUPFAM" id="SSF53850">
    <property type="entry name" value="Periplasmic binding protein-like II"/>
    <property type="match status" value="1"/>
</dbReference>
<sequence>MHAHQLQDTALRYFLEVVRGGSLTEASARLHVAASAISRQIAGLEQSLGTVLFERQPRGMVPTAAGEILAAHARRSSLDAEHALEEIQALQGLRSGKVRMAITEGFASAFLPPLIIEFRQRYARIQFQVDVTAPAEVPVRVRDGDADIGLTFSRAPERDIKVEHRQSAPILALMHPDHPLAGSKALTLRSLSAYPLALPMADTTLRQMIDIACSRQQLLLEPVLNTNYLATLLGFVLQGGGISVAGEVSVRQLVAAGQLVAVPIRDHGMELRDIELQTLAGRTLPHAAQSFLDHIKLHLPSDTSA</sequence>
<keyword evidence="4" id="KW-0804">Transcription</keyword>
<dbReference type="Gene3D" id="3.40.190.290">
    <property type="match status" value="1"/>
</dbReference>